<accession>A0A066Y0W0</accession>
<comment type="caution">
    <text evidence="1">The sequence shown here is derived from an EMBL/GenBank/DDBJ whole genome shotgun (WGS) entry which is preliminary data.</text>
</comment>
<reference evidence="2" key="1">
    <citation type="journal article" date="2014" name="Genome Announc.">
        <title>Draft genome sequence of Colletotrichum sublineola, a destructive pathogen of cultivated sorghum.</title>
        <authorList>
            <person name="Baroncelli R."/>
            <person name="Sanz-Martin J.M."/>
            <person name="Rech G.E."/>
            <person name="Sukno S.A."/>
            <person name="Thon M.R."/>
        </authorList>
    </citation>
    <scope>NUCLEOTIDE SEQUENCE [LARGE SCALE GENOMIC DNA]</scope>
    <source>
        <strain evidence="2">TX430BB</strain>
    </source>
</reference>
<dbReference type="Proteomes" id="UP000027238">
    <property type="component" value="Unassembled WGS sequence"/>
</dbReference>
<dbReference type="EMBL" id="JMSE01000109">
    <property type="protein sequence ID" value="KDN71860.1"/>
    <property type="molecule type" value="Genomic_DNA"/>
</dbReference>
<keyword evidence="2" id="KW-1185">Reference proteome</keyword>
<gene>
    <name evidence="1" type="ORF">CSUB01_12687</name>
</gene>
<sequence>MEVVSLPFTEFMNTVELFHGIRYEANAVMEEANRFIRKSTLPQSMLRFGGHVTHRPLHWPASRPFTFCQRAHCWWAPSFFTFTTSNIPRYCCSFVPLLVVPPQSTTEVSGRQPIKPTPPGDPAPDLKVMRVSYVLNHGTVGPKHNGIQNKGH</sequence>
<evidence type="ECO:0000313" key="1">
    <source>
        <dbReference type="EMBL" id="KDN71860.1"/>
    </source>
</evidence>
<name>A0A066Y0W0_COLSU</name>
<proteinExistence type="predicted"/>
<protein>
    <submittedName>
        <fullName evidence="1">Uncharacterized protein</fullName>
    </submittedName>
</protein>
<organism evidence="1 2">
    <name type="scientific">Colletotrichum sublineola</name>
    <name type="common">Sorghum anthracnose fungus</name>
    <dbReference type="NCBI Taxonomy" id="1173701"/>
    <lineage>
        <taxon>Eukaryota</taxon>
        <taxon>Fungi</taxon>
        <taxon>Dikarya</taxon>
        <taxon>Ascomycota</taxon>
        <taxon>Pezizomycotina</taxon>
        <taxon>Sordariomycetes</taxon>
        <taxon>Hypocreomycetidae</taxon>
        <taxon>Glomerellales</taxon>
        <taxon>Glomerellaceae</taxon>
        <taxon>Colletotrichum</taxon>
        <taxon>Colletotrichum graminicola species complex</taxon>
    </lineage>
</organism>
<dbReference type="HOGENOM" id="CLU_1722255_0_0_1"/>
<dbReference type="AlphaFoldDB" id="A0A066Y0W0"/>
<evidence type="ECO:0000313" key="2">
    <source>
        <dbReference type="Proteomes" id="UP000027238"/>
    </source>
</evidence>